<dbReference type="SMART" id="SM00382">
    <property type="entry name" value="AAA"/>
    <property type="match status" value="2"/>
</dbReference>
<dbReference type="SUPFAM" id="SSF52540">
    <property type="entry name" value="P-loop containing nucleoside triphosphate hydrolases"/>
    <property type="match status" value="3"/>
</dbReference>
<dbReference type="InterPro" id="IPR027417">
    <property type="entry name" value="P-loop_NTPase"/>
</dbReference>
<feature type="domain" description="FtsK" evidence="4">
    <location>
        <begin position="688"/>
        <end position="878"/>
    </location>
</feature>
<dbReference type="InterPro" id="IPR002543">
    <property type="entry name" value="FtsK_dom"/>
</dbReference>
<feature type="binding site" evidence="3">
    <location>
        <begin position="706"/>
        <end position="713"/>
    </location>
    <ligand>
        <name>ATP</name>
        <dbReference type="ChEBI" id="CHEBI:30616"/>
    </ligand>
</feature>
<comment type="caution">
    <text evidence="5">The sequence shown here is derived from an EMBL/GenBank/DDBJ whole genome shotgun (WGS) entry which is preliminary data.</text>
</comment>
<dbReference type="InterPro" id="IPR003593">
    <property type="entry name" value="AAA+_ATPase"/>
</dbReference>
<sequence>MATPLIMYRGNRKAADKRNIKRAERYTVMVDAVETGVTAAKKQIRAALELSHPAPTQLSDWIAGGRLWERRLTDEDFLDVAVGVADVPSGLTVEIGKTAALEADPMIDLQDRAEAVKAAAATVRDAPFTVSLQEHAVIGVEGPRAAAAGLARSMLLEAVVCCGPDELSLLVAAPPDLAHEWAWATGIPHMARGAEAAPAIATDAKALATALARVVEPRAQLLDETDWSTAKAGLAHLIIVLDAYHPLSELQEIPLLQDALARARQLGITVLTVSETPRDSPAEASTVLVVDGRGHGVLQPVRSSDLPVRFAAIGSAVAEAQRVASVIGRRQLVSDLSFVGDSSGDLLLDLLDQRPLRPRWDHRDPSGFLTATFGVQADGRPFTLDLKEGAANGHGPHGLLVGATGSGKSELLRSMITSLALTHSPDELQMSFVDFKGGAAFELLAELPHCTGLITNILDDLTLIDRMRSSLTGELLARQRLLAGAGQDLQGIRDYWALREQNPDLPRLPYLLLVIDEFAELLEAEPKFLDLLLSIGRQGRSLGVHLLLASQRLEAGRIRGLESYLSYRIALRTFTAEESSAAIGSKAAAELPPLPGHGFFRAAATLQRFKGSQISVTAEGPQTDLALVVERLRTVPQAPPLWLAPLPNSARMEFLALEDPRLEPGAVPVEEGLPFPVGLLDDPLRRRQNPVLVDVARLGGHLAIVGAPQSGKSSAMATELLQAARRYPAYLLRFHVLDFGGGLLAATANLPNVGSYATPQEPHRVARILAEMVTLLDERAVQFRRDRVSSMTEQRRLAERVGDEETQAHTVLVIDNYAAFKERYAEFEPVIERLLIEGANFGLHLHLSTARWTDVNARKLEQIAARFELRLNEASDSQFGRAKGGLLSGAGPGRALGPGGMQMQIAAPYAGSTSSVPGALGDVVAGVAAGSGAPKARRLLLLDDLSADEFRQAERAVTGDGDILLGLNESGFRPVPFAPGRDGHLMIFGDVESGRTSTLSRMIAGAARTGVDTYVVDFRGGLLRNLDVEVRGSATSLGELEAMVGEVKELFDGRMTAGPAAGDRPVLVVVDDFELVQALSPMGRPGTLLDLSAYALVSERVAASFVLNQIATNAAIRAGDLLVKRTLESAPWRMHFSIAARTEMLPGNLRGRPLAPGVAQLIRSGRPEALIRTLSPAAPRQPE</sequence>
<reference evidence="5 6" key="1">
    <citation type="submission" date="2020-08" db="EMBL/GenBank/DDBJ databases">
        <title>Sequencing the genomes of 1000 actinobacteria strains.</title>
        <authorList>
            <person name="Klenk H.-P."/>
        </authorList>
    </citation>
    <scope>NUCLEOTIDE SEQUENCE [LARGE SCALE GENOMIC DNA]</scope>
    <source>
        <strain evidence="5 6">DSM 45518</strain>
    </source>
</reference>
<dbReference type="AlphaFoldDB" id="A0A7W7CTB6"/>
<evidence type="ECO:0000256" key="2">
    <source>
        <dbReference type="ARBA" id="ARBA00022840"/>
    </source>
</evidence>
<keyword evidence="2 3" id="KW-0067">ATP-binding</keyword>
<name>A0A7W7CTB6_9ACTN</name>
<feature type="domain" description="FtsK" evidence="4">
    <location>
        <begin position="379"/>
        <end position="580"/>
    </location>
</feature>
<gene>
    <name evidence="5" type="ORF">BKA14_004127</name>
</gene>
<feature type="binding site" evidence="3">
    <location>
        <begin position="402"/>
        <end position="409"/>
    </location>
    <ligand>
        <name>ATP</name>
        <dbReference type="ChEBI" id="CHEBI:30616"/>
    </ligand>
</feature>
<dbReference type="InterPro" id="IPR050206">
    <property type="entry name" value="FtsK/SpoIIIE/SftA"/>
</dbReference>
<dbReference type="PANTHER" id="PTHR22683">
    <property type="entry name" value="SPORULATION PROTEIN RELATED"/>
    <property type="match status" value="1"/>
</dbReference>
<dbReference type="Proteomes" id="UP000542742">
    <property type="component" value="Unassembled WGS sequence"/>
</dbReference>
<dbReference type="PROSITE" id="PS50901">
    <property type="entry name" value="FTSK"/>
    <property type="match status" value="2"/>
</dbReference>
<proteinExistence type="predicted"/>
<organism evidence="5 6">
    <name type="scientific">Paractinoplanes abujensis</name>
    <dbReference type="NCBI Taxonomy" id="882441"/>
    <lineage>
        <taxon>Bacteria</taxon>
        <taxon>Bacillati</taxon>
        <taxon>Actinomycetota</taxon>
        <taxon>Actinomycetes</taxon>
        <taxon>Micromonosporales</taxon>
        <taxon>Micromonosporaceae</taxon>
        <taxon>Paractinoplanes</taxon>
    </lineage>
</organism>
<evidence type="ECO:0000313" key="5">
    <source>
        <dbReference type="EMBL" id="MBB4693979.1"/>
    </source>
</evidence>
<evidence type="ECO:0000256" key="3">
    <source>
        <dbReference type="PROSITE-ProRule" id="PRU00289"/>
    </source>
</evidence>
<accession>A0A7W7CTB6</accession>
<dbReference type="EMBL" id="JACHMF010000001">
    <property type="protein sequence ID" value="MBB4693979.1"/>
    <property type="molecule type" value="Genomic_DNA"/>
</dbReference>
<evidence type="ECO:0000313" key="6">
    <source>
        <dbReference type="Proteomes" id="UP000542742"/>
    </source>
</evidence>
<evidence type="ECO:0000256" key="1">
    <source>
        <dbReference type="ARBA" id="ARBA00022741"/>
    </source>
</evidence>
<dbReference type="Pfam" id="PF01580">
    <property type="entry name" value="FtsK_SpoIIIE"/>
    <property type="match status" value="2"/>
</dbReference>
<protein>
    <submittedName>
        <fullName evidence="5">S-DNA-T family DNA segregation ATPase FtsK/SpoIIIE</fullName>
    </submittedName>
</protein>
<evidence type="ECO:0000259" key="4">
    <source>
        <dbReference type="PROSITE" id="PS50901"/>
    </source>
</evidence>
<keyword evidence="1 3" id="KW-0547">Nucleotide-binding</keyword>
<dbReference type="Gene3D" id="3.40.50.300">
    <property type="entry name" value="P-loop containing nucleotide triphosphate hydrolases"/>
    <property type="match status" value="4"/>
</dbReference>
<dbReference type="GO" id="GO:0003677">
    <property type="term" value="F:DNA binding"/>
    <property type="evidence" value="ECO:0007669"/>
    <property type="project" value="InterPro"/>
</dbReference>
<dbReference type="GO" id="GO:0005524">
    <property type="term" value="F:ATP binding"/>
    <property type="evidence" value="ECO:0007669"/>
    <property type="project" value="UniProtKB-UniRule"/>
</dbReference>
<dbReference type="PANTHER" id="PTHR22683:SF1">
    <property type="entry name" value="TYPE VII SECRETION SYSTEM PROTEIN ESSC"/>
    <property type="match status" value="1"/>
</dbReference>
<keyword evidence="6" id="KW-1185">Reference proteome</keyword>